<name>A0A645D3J7_9ZZZZ</name>
<dbReference type="SUPFAM" id="SSF75169">
    <property type="entry name" value="DsrEFH-like"/>
    <property type="match status" value="1"/>
</dbReference>
<gene>
    <name evidence="1" type="ORF">SDC9_130923</name>
</gene>
<dbReference type="InterPro" id="IPR027396">
    <property type="entry name" value="DsrEFH-like"/>
</dbReference>
<protein>
    <submittedName>
        <fullName evidence="1">Uncharacterized protein</fullName>
    </submittedName>
</protein>
<organism evidence="1">
    <name type="scientific">bioreactor metagenome</name>
    <dbReference type="NCBI Taxonomy" id="1076179"/>
    <lineage>
        <taxon>unclassified sequences</taxon>
        <taxon>metagenomes</taxon>
        <taxon>ecological metagenomes</taxon>
    </lineage>
</organism>
<dbReference type="PANTHER" id="PTHR37691">
    <property type="entry name" value="BLR3518 PROTEIN"/>
    <property type="match status" value="1"/>
</dbReference>
<dbReference type="PANTHER" id="PTHR37691:SF1">
    <property type="entry name" value="BLR3518 PROTEIN"/>
    <property type="match status" value="1"/>
</dbReference>
<sequence length="115" mass="12652">MLKVIFHVDDAARWPLALGNAENLLRAAKEKREEAEVEILANALAVPQYVQQTGSKLQQQMSELSRQKVHFAACNNSMHAQGIAPASLLPFVQVVPAGVLELAERQSQGYAYIKP</sequence>
<dbReference type="AlphaFoldDB" id="A0A645D3J7"/>
<dbReference type="EMBL" id="VSSQ01032557">
    <property type="protein sequence ID" value="MPM83854.1"/>
    <property type="molecule type" value="Genomic_DNA"/>
</dbReference>
<reference evidence="1" key="1">
    <citation type="submission" date="2019-08" db="EMBL/GenBank/DDBJ databases">
        <authorList>
            <person name="Kucharzyk K."/>
            <person name="Murdoch R.W."/>
            <person name="Higgins S."/>
            <person name="Loffler F."/>
        </authorList>
    </citation>
    <scope>NUCLEOTIDE SEQUENCE</scope>
</reference>
<proteinExistence type="predicted"/>
<dbReference type="Gene3D" id="3.40.1260.10">
    <property type="entry name" value="DsrEFH-like"/>
    <property type="match status" value="1"/>
</dbReference>
<comment type="caution">
    <text evidence="1">The sequence shown here is derived from an EMBL/GenBank/DDBJ whole genome shotgun (WGS) entry which is preliminary data.</text>
</comment>
<accession>A0A645D3J7</accession>
<evidence type="ECO:0000313" key="1">
    <source>
        <dbReference type="EMBL" id="MPM83854.1"/>
    </source>
</evidence>
<dbReference type="Pfam" id="PF02635">
    <property type="entry name" value="DsrE"/>
    <property type="match status" value="1"/>
</dbReference>
<dbReference type="InterPro" id="IPR003787">
    <property type="entry name" value="Sulphur_relay_DsrE/F-like"/>
</dbReference>